<dbReference type="AlphaFoldDB" id="A0A0S8JWD1"/>
<dbReference type="EMBL" id="LJVE01000080">
    <property type="protein sequence ID" value="KPL13864.1"/>
    <property type="molecule type" value="Genomic_DNA"/>
</dbReference>
<gene>
    <name evidence="3" type="ORF">AMJ74_04465</name>
</gene>
<sequence>MNKALMLLVLMVCLVSSVWAEKEGDADVQEYTGESFGSRAFWTTHLLYQGPTTATLRDIVIGTKIKGASDDTIRLFTVQSATPRNVMLMTDTSTSSTTPMENRWIVDTLYQPGTGFYSAAIGDVDRDGDNDLIFGRTSSPYNMLWKYWTGTGWNTDDTLITTNGTSGYIYDISIGDADNDGNADDIIYTNRYAVMRAWWNGSSWDTLRLWDGNASTCYGVAIGDFDAAHAGNEIVAVTYGPTGSAEVMEIMWNSGTSSWDLYQILMAPVDFNMYAVEVGDFDASHPGAEIAIGCGGTTTDDYGSIVEVYGSGTSWSYRVLYTPPSYQYIYELDIGDCLDENAGSEIAFVTSTSPYEVRVIYGSGSTWYDQVIFSPGGTSYGIDIGNVDQYRMTNDEIAVTGNEGVYEAEQFWPVNELGIIAGAPLTYPFVIAEQESLWARVMNNGTATQNNFQVYLYIDGAAYDSVTVVTLAGGDSVDVDFGFVPGAQGGINFTIFHSLTPDEIVDNDTLGTLDPVAGFPDRFHDWVFETGTYKAEGFEYLSSFPPPGWVVINNDGGNYEWGWYTSSTNPELMNSGILFASCHYESYGTVNDDWLITDMITPSADYADSFGFYYRTYSASSPETLEVWVMDGQA</sequence>
<dbReference type="SUPFAM" id="SSF69318">
    <property type="entry name" value="Integrin alpha N-terminal domain"/>
    <property type="match status" value="1"/>
</dbReference>
<dbReference type="Gene3D" id="2.60.40.10">
    <property type="entry name" value="Immunoglobulins"/>
    <property type="match status" value="1"/>
</dbReference>
<dbReference type="InterPro" id="IPR013783">
    <property type="entry name" value="Ig-like_fold"/>
</dbReference>
<dbReference type="Gene3D" id="2.60.120.200">
    <property type="match status" value="1"/>
</dbReference>
<evidence type="ECO:0000259" key="2">
    <source>
        <dbReference type="Pfam" id="PF07705"/>
    </source>
</evidence>
<feature type="domain" description="CARDB" evidence="2">
    <location>
        <begin position="435"/>
        <end position="492"/>
    </location>
</feature>
<protein>
    <recommendedName>
        <fullName evidence="2">CARDB domain-containing protein</fullName>
    </recommendedName>
</protein>
<feature type="chain" id="PRO_5006649301" description="CARDB domain-containing protein" evidence="1">
    <location>
        <begin position="21"/>
        <end position="634"/>
    </location>
</feature>
<dbReference type="Pfam" id="PF07705">
    <property type="entry name" value="CARDB"/>
    <property type="match status" value="1"/>
</dbReference>
<accession>A0A0S8JWD1</accession>
<keyword evidence="1" id="KW-0732">Signal</keyword>
<feature type="signal peptide" evidence="1">
    <location>
        <begin position="1"/>
        <end position="20"/>
    </location>
</feature>
<dbReference type="InterPro" id="IPR011635">
    <property type="entry name" value="CARDB"/>
</dbReference>
<name>A0A0S8JWD1_UNCW3</name>
<reference evidence="3 4" key="1">
    <citation type="journal article" date="2015" name="Microbiome">
        <title>Genomic resolution of linkages in carbon, nitrogen, and sulfur cycling among widespread estuary sediment bacteria.</title>
        <authorList>
            <person name="Baker B.J."/>
            <person name="Lazar C.S."/>
            <person name="Teske A.P."/>
            <person name="Dick G.J."/>
        </authorList>
    </citation>
    <scope>NUCLEOTIDE SEQUENCE [LARGE SCALE GENOMIC DNA]</scope>
    <source>
        <strain evidence="3">SM1_77</strain>
    </source>
</reference>
<organism evidence="3 4">
    <name type="scientific">candidate division WOR_3 bacterium SM1_77</name>
    <dbReference type="NCBI Taxonomy" id="1703778"/>
    <lineage>
        <taxon>Bacteria</taxon>
        <taxon>Bacteria division WOR-3</taxon>
    </lineage>
</organism>
<evidence type="ECO:0000313" key="3">
    <source>
        <dbReference type="EMBL" id="KPL13864.1"/>
    </source>
</evidence>
<proteinExistence type="predicted"/>
<dbReference type="InterPro" id="IPR028994">
    <property type="entry name" value="Integrin_alpha_N"/>
</dbReference>
<evidence type="ECO:0000313" key="4">
    <source>
        <dbReference type="Proteomes" id="UP000050975"/>
    </source>
</evidence>
<feature type="non-terminal residue" evidence="3">
    <location>
        <position position="634"/>
    </location>
</feature>
<comment type="caution">
    <text evidence="3">The sequence shown here is derived from an EMBL/GenBank/DDBJ whole genome shotgun (WGS) entry which is preliminary data.</text>
</comment>
<evidence type="ECO:0000256" key="1">
    <source>
        <dbReference type="SAM" id="SignalP"/>
    </source>
</evidence>
<dbReference type="Proteomes" id="UP000050975">
    <property type="component" value="Unassembled WGS sequence"/>
</dbReference>